<organism evidence="5 6">
    <name type="scientific">Pseudomonas kilonensis</name>
    <dbReference type="NCBI Taxonomy" id="132476"/>
    <lineage>
        <taxon>Bacteria</taxon>
        <taxon>Pseudomonadati</taxon>
        <taxon>Pseudomonadota</taxon>
        <taxon>Gammaproteobacteria</taxon>
        <taxon>Pseudomonadales</taxon>
        <taxon>Pseudomonadaceae</taxon>
        <taxon>Pseudomonas</taxon>
    </lineage>
</organism>
<dbReference type="Gene3D" id="3.40.50.720">
    <property type="entry name" value="NAD(P)-binding Rossmann-like Domain"/>
    <property type="match status" value="1"/>
</dbReference>
<dbReference type="InterPro" id="IPR030827">
    <property type="entry name" value="Myo_inos_IolG"/>
</dbReference>
<dbReference type="Gene3D" id="3.30.360.10">
    <property type="entry name" value="Dihydrodipicolinate Reductase, domain 2"/>
    <property type="match status" value="1"/>
</dbReference>
<gene>
    <name evidence="5" type="ORF">VP02_01090</name>
</gene>
<dbReference type="SUPFAM" id="SSF55347">
    <property type="entry name" value="Glyceraldehyde-3-phosphate dehydrogenase-like, C-terminal domain"/>
    <property type="match status" value="1"/>
</dbReference>
<dbReference type="Pfam" id="PF01408">
    <property type="entry name" value="GFO_IDH_MocA"/>
    <property type="match status" value="1"/>
</dbReference>
<feature type="domain" description="Gfo/Idh/MocA-like oxidoreductase C-terminal" evidence="4">
    <location>
        <begin position="132"/>
        <end position="328"/>
    </location>
</feature>
<dbReference type="GO" id="GO:0000166">
    <property type="term" value="F:nucleotide binding"/>
    <property type="evidence" value="ECO:0007669"/>
    <property type="project" value="InterPro"/>
</dbReference>
<protein>
    <submittedName>
        <fullName evidence="5">Inositol 2-dehydrogenase</fullName>
    </submittedName>
</protein>
<dbReference type="GO" id="GO:0016491">
    <property type="term" value="F:oxidoreductase activity"/>
    <property type="evidence" value="ECO:0007669"/>
    <property type="project" value="UniProtKB-KW"/>
</dbReference>
<dbReference type="InterPro" id="IPR000683">
    <property type="entry name" value="Gfo/Idh/MocA-like_OxRdtase_N"/>
</dbReference>
<dbReference type="AlphaFoldDB" id="A0A0F4XVW8"/>
<evidence type="ECO:0000313" key="6">
    <source>
        <dbReference type="Proteomes" id="UP000033662"/>
    </source>
</evidence>
<keyword evidence="2" id="KW-0560">Oxidoreductase</keyword>
<feature type="domain" description="Gfo/Idh/MocA-like oxidoreductase N-terminal" evidence="3">
    <location>
        <begin position="2"/>
        <end position="118"/>
    </location>
</feature>
<dbReference type="NCBIfam" id="TIGR04380">
    <property type="entry name" value="myo_inos_iolG"/>
    <property type="match status" value="1"/>
</dbReference>
<dbReference type="SUPFAM" id="SSF51735">
    <property type="entry name" value="NAD(P)-binding Rossmann-fold domains"/>
    <property type="match status" value="1"/>
</dbReference>
<evidence type="ECO:0000259" key="4">
    <source>
        <dbReference type="Pfam" id="PF02894"/>
    </source>
</evidence>
<evidence type="ECO:0000259" key="3">
    <source>
        <dbReference type="Pfam" id="PF01408"/>
    </source>
</evidence>
<comment type="caution">
    <text evidence="5">The sequence shown here is derived from an EMBL/GenBank/DDBJ whole genome shotgun (WGS) entry which is preliminary data.</text>
</comment>
<sequence>MLRIGVLGCGRIGNVHAASVVQIPSAKLIAVADAIPAAAQACANRFNVEARSIQDLISANDIDAVVIATSSPTHFEFIHAVADAGKPIFCEKPIDMSSDRVRQCIEKVAAAGVPFMTAFNQRFDPHFGALQKRLAAGEIGELESVSIISRDPSPPPRDYLKDSGGIFRDMMIHDFDLARFLLNENPTRVFATGAALIDPSIKELHDVDTAVALLMTKSGKICQISNSRRASYGYDQRLEVHGAKGMLRVKNVHENQVESATSLGFTLPVAKPFFLERFGPAYLAEMEHFISCISTGTSPTPNAEDGLIAQLIADAATESLALGQPVDVNY</sequence>
<evidence type="ECO:0000313" key="5">
    <source>
        <dbReference type="EMBL" id="KKA09976.1"/>
    </source>
</evidence>
<dbReference type="PANTHER" id="PTHR42840">
    <property type="entry name" value="NAD(P)-BINDING ROSSMANN-FOLD SUPERFAMILY PROTEIN-RELATED"/>
    <property type="match status" value="1"/>
</dbReference>
<dbReference type="Pfam" id="PF02894">
    <property type="entry name" value="GFO_IDH_MocA_C"/>
    <property type="match status" value="1"/>
</dbReference>
<accession>A0A0F4XVW8</accession>
<comment type="similarity">
    <text evidence="1">Belongs to the Gfo/Idh/MocA family.</text>
</comment>
<proteinExistence type="inferred from homology"/>
<dbReference type="Proteomes" id="UP000033662">
    <property type="component" value="Unassembled WGS sequence"/>
</dbReference>
<reference evidence="5 6" key="1">
    <citation type="submission" date="2015-03" db="EMBL/GenBank/DDBJ databases">
        <title>Pseudomonas fluorescens 1855-344 Genome sequencing and assembly.</title>
        <authorList>
            <person name="Eng W.W.H."/>
            <person name="Gan H.M."/>
            <person name="Savka M.A."/>
        </authorList>
    </citation>
    <scope>NUCLEOTIDE SEQUENCE [LARGE SCALE GENOMIC DNA]</scope>
    <source>
        <strain evidence="5 6">1855-344</strain>
    </source>
</reference>
<dbReference type="OrthoDB" id="9781031at2"/>
<dbReference type="InterPro" id="IPR036291">
    <property type="entry name" value="NAD(P)-bd_dom_sf"/>
</dbReference>
<dbReference type="EMBL" id="JZXC01000001">
    <property type="protein sequence ID" value="KKA09976.1"/>
    <property type="molecule type" value="Genomic_DNA"/>
</dbReference>
<name>A0A0F4XVW8_9PSED</name>
<dbReference type="PANTHER" id="PTHR42840:SF3">
    <property type="entry name" value="BINDING ROSSMANN FOLD OXIDOREDUCTASE, PUTATIVE (AFU_ORTHOLOGUE AFUA_2G10240)-RELATED"/>
    <property type="match status" value="1"/>
</dbReference>
<dbReference type="PATRIC" id="fig|132476.4.peg.234"/>
<evidence type="ECO:0000256" key="2">
    <source>
        <dbReference type="ARBA" id="ARBA00023002"/>
    </source>
</evidence>
<dbReference type="InterPro" id="IPR004104">
    <property type="entry name" value="Gfo/Idh/MocA-like_OxRdtase_C"/>
</dbReference>
<evidence type="ECO:0000256" key="1">
    <source>
        <dbReference type="ARBA" id="ARBA00010928"/>
    </source>
</evidence>